<keyword evidence="2" id="KW-1185">Reference proteome</keyword>
<dbReference type="InterPro" id="IPR002347">
    <property type="entry name" value="SDR_fam"/>
</dbReference>
<dbReference type="EMBL" id="LJIJ01000150">
    <property type="protein sequence ID" value="ODN01470.1"/>
    <property type="molecule type" value="Genomic_DNA"/>
</dbReference>
<protein>
    <submittedName>
        <fullName evidence="1">3-ketodihydrosphingosine reductase</fullName>
    </submittedName>
</protein>
<proteinExistence type="predicted"/>
<dbReference type="PANTHER" id="PTHR43550:SF3">
    <property type="entry name" value="3-KETODIHYDROSPHINGOSINE REDUCTASE"/>
    <property type="match status" value="1"/>
</dbReference>
<dbReference type="OrthoDB" id="37659at2759"/>
<accession>A0A1D2N872</accession>
<sequence>YRRVKWDREQVRHFGIPAGANVTILARDSKKLEEACAEVKSCCEDDNQKINYFSVDVTNYEQADNVLQRCAEEIGPVDMLICCAGYAYPSKTGRYSFATI</sequence>
<dbReference type="InterPro" id="IPR036291">
    <property type="entry name" value="NAD(P)-bd_dom_sf"/>
</dbReference>
<comment type="caution">
    <text evidence="1">The sequence shown here is derived from an EMBL/GenBank/DDBJ whole genome shotgun (WGS) entry which is preliminary data.</text>
</comment>
<organism evidence="1 2">
    <name type="scientific">Orchesella cincta</name>
    <name type="common">Springtail</name>
    <name type="synonym">Podura cincta</name>
    <dbReference type="NCBI Taxonomy" id="48709"/>
    <lineage>
        <taxon>Eukaryota</taxon>
        <taxon>Metazoa</taxon>
        <taxon>Ecdysozoa</taxon>
        <taxon>Arthropoda</taxon>
        <taxon>Hexapoda</taxon>
        <taxon>Collembola</taxon>
        <taxon>Entomobryomorpha</taxon>
        <taxon>Entomobryoidea</taxon>
        <taxon>Orchesellidae</taxon>
        <taxon>Orchesellinae</taxon>
        <taxon>Orchesella</taxon>
    </lineage>
</organism>
<dbReference type="SUPFAM" id="SSF51735">
    <property type="entry name" value="NAD(P)-binding Rossmann-fold domains"/>
    <property type="match status" value="1"/>
</dbReference>
<dbReference type="Gene3D" id="3.40.50.720">
    <property type="entry name" value="NAD(P)-binding Rossmann-like Domain"/>
    <property type="match status" value="1"/>
</dbReference>
<dbReference type="AlphaFoldDB" id="A0A1D2N872"/>
<evidence type="ECO:0000313" key="2">
    <source>
        <dbReference type="Proteomes" id="UP000094527"/>
    </source>
</evidence>
<gene>
    <name evidence="1" type="ORF">Ocin01_05219</name>
</gene>
<evidence type="ECO:0000313" key="1">
    <source>
        <dbReference type="EMBL" id="ODN01470.1"/>
    </source>
</evidence>
<feature type="non-terminal residue" evidence="1">
    <location>
        <position position="100"/>
    </location>
</feature>
<dbReference type="GO" id="GO:0047560">
    <property type="term" value="F:3-dehydrosphinganine reductase activity"/>
    <property type="evidence" value="ECO:0007669"/>
    <property type="project" value="TreeGrafter"/>
</dbReference>
<dbReference type="PANTHER" id="PTHR43550">
    <property type="entry name" value="3-KETODIHYDROSPHINGOSINE REDUCTASE"/>
    <property type="match status" value="1"/>
</dbReference>
<dbReference type="GO" id="GO:0005789">
    <property type="term" value="C:endoplasmic reticulum membrane"/>
    <property type="evidence" value="ECO:0007669"/>
    <property type="project" value="TreeGrafter"/>
</dbReference>
<dbReference type="Proteomes" id="UP000094527">
    <property type="component" value="Unassembled WGS sequence"/>
</dbReference>
<dbReference type="Pfam" id="PF00106">
    <property type="entry name" value="adh_short"/>
    <property type="match status" value="1"/>
</dbReference>
<dbReference type="STRING" id="48709.A0A1D2N872"/>
<reference evidence="1 2" key="1">
    <citation type="journal article" date="2016" name="Genome Biol. Evol.">
        <title>Gene Family Evolution Reflects Adaptation to Soil Environmental Stressors in the Genome of the Collembolan Orchesella cincta.</title>
        <authorList>
            <person name="Faddeeva-Vakhrusheva A."/>
            <person name="Derks M.F."/>
            <person name="Anvar S.Y."/>
            <person name="Agamennone V."/>
            <person name="Suring W."/>
            <person name="Smit S."/>
            <person name="van Straalen N.M."/>
            <person name="Roelofs D."/>
        </authorList>
    </citation>
    <scope>NUCLEOTIDE SEQUENCE [LARGE SCALE GENOMIC DNA]</scope>
    <source>
        <tissue evidence="1">Mixed pool</tissue>
    </source>
</reference>
<feature type="non-terminal residue" evidence="1">
    <location>
        <position position="1"/>
    </location>
</feature>
<name>A0A1D2N872_ORCCI</name>
<dbReference type="GO" id="GO:0030148">
    <property type="term" value="P:sphingolipid biosynthetic process"/>
    <property type="evidence" value="ECO:0007669"/>
    <property type="project" value="TreeGrafter"/>
</dbReference>
<dbReference type="GO" id="GO:0006666">
    <property type="term" value="P:3-keto-sphinganine metabolic process"/>
    <property type="evidence" value="ECO:0007669"/>
    <property type="project" value="TreeGrafter"/>
</dbReference>